<dbReference type="Proteomes" id="UP000246352">
    <property type="component" value="Unassembled WGS sequence"/>
</dbReference>
<gene>
    <name evidence="6" type="ORF">DFR52_103823</name>
</gene>
<evidence type="ECO:0000256" key="4">
    <source>
        <dbReference type="ARBA" id="ARBA00022729"/>
    </source>
</evidence>
<dbReference type="Pfam" id="PF03480">
    <property type="entry name" value="DctP"/>
    <property type="match status" value="1"/>
</dbReference>
<dbReference type="PANTHER" id="PTHR33376">
    <property type="match status" value="1"/>
</dbReference>
<dbReference type="EMBL" id="QGTR01000003">
    <property type="protein sequence ID" value="PWW00615.1"/>
    <property type="molecule type" value="Genomic_DNA"/>
</dbReference>
<feature type="chain" id="PRO_5016455184" evidence="5">
    <location>
        <begin position="23"/>
        <end position="323"/>
    </location>
</feature>
<evidence type="ECO:0000256" key="2">
    <source>
        <dbReference type="ARBA" id="ARBA00009023"/>
    </source>
</evidence>
<reference evidence="6 7" key="1">
    <citation type="submission" date="2018-05" db="EMBL/GenBank/DDBJ databases">
        <title>Genomic Encyclopedia of Type Strains, Phase IV (KMG-IV): sequencing the most valuable type-strain genomes for metagenomic binning, comparative biology and taxonomic classification.</title>
        <authorList>
            <person name="Goeker M."/>
        </authorList>
    </citation>
    <scope>NUCLEOTIDE SEQUENCE [LARGE SCALE GENOMIC DNA]</scope>
    <source>
        <strain evidence="6 7">DSM 16791</strain>
    </source>
</reference>
<dbReference type="InterPro" id="IPR004682">
    <property type="entry name" value="TRAP_DctP"/>
</dbReference>
<dbReference type="OrthoDB" id="9803763at2"/>
<protein>
    <submittedName>
        <fullName evidence="6">Tripartite ATP-independent transporter DctP family solute receptor</fullName>
    </submittedName>
</protein>
<dbReference type="GO" id="GO:0030288">
    <property type="term" value="C:outer membrane-bounded periplasmic space"/>
    <property type="evidence" value="ECO:0007669"/>
    <property type="project" value="InterPro"/>
</dbReference>
<name>A0A317PLY2_9HYPH</name>
<sequence>MNFRATCAIAALLAFAGHSTQAAEFRLAHQFAPDSLPGQSAQHFADLVAEKTGGASSVTVLPGGALGDERANLQQVGSESIDFALTGDLVISFMAQPYMLVSMPFIFKSPEHSMAVFNGEIGGEINAYLEETHGIESLGWQYVGTRMLTANKPVRNLADLQGLKTRLPGAQMWITTWKKTGVDAASIAFTELYLALQTGTVSAEENPPNFVRTQKYYEVQDYIMTTDHVPQMQSFFANHARMAALDEATRKAVTEAAAETVAWTSKTALAGHKADLDWLTGEGGMELVEFDPTGIPELIAGVPEEVLGQDGIALYKRITETPF</sequence>
<evidence type="ECO:0000256" key="1">
    <source>
        <dbReference type="ARBA" id="ARBA00004196"/>
    </source>
</evidence>
<dbReference type="Gene3D" id="3.40.190.170">
    <property type="entry name" value="Bacterial extracellular solute-binding protein, family 7"/>
    <property type="match status" value="1"/>
</dbReference>
<evidence type="ECO:0000313" key="7">
    <source>
        <dbReference type="Proteomes" id="UP000246352"/>
    </source>
</evidence>
<accession>A0A317PLY2</accession>
<dbReference type="PANTHER" id="PTHR33376:SF4">
    <property type="entry name" value="SIALIC ACID-BINDING PERIPLASMIC PROTEIN SIAP"/>
    <property type="match status" value="1"/>
</dbReference>
<keyword evidence="6" id="KW-0675">Receptor</keyword>
<dbReference type="GO" id="GO:0055085">
    <property type="term" value="P:transmembrane transport"/>
    <property type="evidence" value="ECO:0007669"/>
    <property type="project" value="InterPro"/>
</dbReference>
<comment type="subcellular location">
    <subcellularLocation>
        <location evidence="1">Cell envelope</location>
    </subcellularLocation>
</comment>
<dbReference type="NCBIfam" id="NF037995">
    <property type="entry name" value="TRAP_S1"/>
    <property type="match status" value="1"/>
</dbReference>
<dbReference type="RefSeq" id="WP_158284972.1">
    <property type="nucleotide sequence ID" value="NZ_QGTR01000003.1"/>
</dbReference>
<dbReference type="CDD" id="cd13603">
    <property type="entry name" value="PBP2_TRAP_Siap_TeaA_like"/>
    <property type="match status" value="1"/>
</dbReference>
<evidence type="ECO:0000256" key="3">
    <source>
        <dbReference type="ARBA" id="ARBA00022448"/>
    </source>
</evidence>
<keyword evidence="7" id="KW-1185">Reference proteome</keyword>
<dbReference type="InterPro" id="IPR018389">
    <property type="entry name" value="DctP_fam"/>
</dbReference>
<dbReference type="InterPro" id="IPR038404">
    <property type="entry name" value="TRAP_DctP_sf"/>
</dbReference>
<keyword evidence="3" id="KW-0813">Transport</keyword>
<dbReference type="NCBIfam" id="TIGR00787">
    <property type="entry name" value="dctP"/>
    <property type="match status" value="1"/>
</dbReference>
<evidence type="ECO:0000313" key="6">
    <source>
        <dbReference type="EMBL" id="PWW00615.1"/>
    </source>
</evidence>
<organism evidence="6 7">
    <name type="scientific">Hoeflea marina</name>
    <dbReference type="NCBI Taxonomy" id="274592"/>
    <lineage>
        <taxon>Bacteria</taxon>
        <taxon>Pseudomonadati</taxon>
        <taxon>Pseudomonadota</taxon>
        <taxon>Alphaproteobacteria</taxon>
        <taxon>Hyphomicrobiales</taxon>
        <taxon>Rhizobiaceae</taxon>
        <taxon>Hoeflea</taxon>
    </lineage>
</organism>
<comment type="caution">
    <text evidence="6">The sequence shown here is derived from an EMBL/GenBank/DDBJ whole genome shotgun (WGS) entry which is preliminary data.</text>
</comment>
<keyword evidence="4 5" id="KW-0732">Signal</keyword>
<comment type="similarity">
    <text evidence="2">Belongs to the bacterial solute-binding protein 7 family.</text>
</comment>
<proteinExistence type="inferred from homology"/>
<dbReference type="AlphaFoldDB" id="A0A317PLY2"/>
<feature type="signal peptide" evidence="5">
    <location>
        <begin position="1"/>
        <end position="22"/>
    </location>
</feature>
<evidence type="ECO:0000256" key="5">
    <source>
        <dbReference type="SAM" id="SignalP"/>
    </source>
</evidence>